<evidence type="ECO:0000313" key="1">
    <source>
        <dbReference type="EMBL" id="MFC3143459.1"/>
    </source>
</evidence>
<proteinExistence type="predicted"/>
<dbReference type="RefSeq" id="WP_275630748.1">
    <property type="nucleotide sequence ID" value="NZ_JARGYD010000001.1"/>
</dbReference>
<dbReference type="PIRSF" id="PIRSF007028">
    <property type="entry name" value="UCP007028"/>
    <property type="match status" value="1"/>
</dbReference>
<sequence>MSYVQGFMLAVPEANKDAYREMAEKGWSMFKRYGALSMQENWASDVQDGKVTSFPKAVKLEEGEAVVFSWIVWPDQKTYHAAWEKMMQDPEMEGMEMPFDGMRMMWGGFEVLFSS</sequence>
<name>A0ABV7GPC7_9RHOB</name>
<dbReference type="Pfam" id="PF07237">
    <property type="entry name" value="DUF1428"/>
    <property type="match status" value="1"/>
</dbReference>
<protein>
    <submittedName>
        <fullName evidence="1">DUF1428 domain-containing protein</fullName>
    </submittedName>
</protein>
<evidence type="ECO:0000313" key="2">
    <source>
        <dbReference type="Proteomes" id="UP001595632"/>
    </source>
</evidence>
<dbReference type="EMBL" id="JBHRTB010000010">
    <property type="protein sequence ID" value="MFC3143459.1"/>
    <property type="molecule type" value="Genomic_DNA"/>
</dbReference>
<dbReference type="SUPFAM" id="SSF54909">
    <property type="entry name" value="Dimeric alpha+beta barrel"/>
    <property type="match status" value="1"/>
</dbReference>
<dbReference type="InterPro" id="IPR009874">
    <property type="entry name" value="DUF1428"/>
</dbReference>
<dbReference type="Gene3D" id="3.30.70.100">
    <property type="match status" value="1"/>
</dbReference>
<organism evidence="1 2">
    <name type="scientific">Psychromarinibacter halotolerans</name>
    <dbReference type="NCBI Taxonomy" id="1775175"/>
    <lineage>
        <taxon>Bacteria</taxon>
        <taxon>Pseudomonadati</taxon>
        <taxon>Pseudomonadota</taxon>
        <taxon>Alphaproteobacteria</taxon>
        <taxon>Rhodobacterales</taxon>
        <taxon>Paracoccaceae</taxon>
        <taxon>Psychromarinibacter</taxon>
    </lineage>
</organism>
<gene>
    <name evidence="1" type="ORF">ACFOGP_12105</name>
</gene>
<comment type="caution">
    <text evidence="1">The sequence shown here is derived from an EMBL/GenBank/DDBJ whole genome shotgun (WGS) entry which is preliminary data.</text>
</comment>
<reference evidence="2" key="1">
    <citation type="journal article" date="2019" name="Int. J. Syst. Evol. Microbiol.">
        <title>The Global Catalogue of Microorganisms (GCM) 10K type strain sequencing project: providing services to taxonomists for standard genome sequencing and annotation.</title>
        <authorList>
            <consortium name="The Broad Institute Genomics Platform"/>
            <consortium name="The Broad Institute Genome Sequencing Center for Infectious Disease"/>
            <person name="Wu L."/>
            <person name="Ma J."/>
        </authorList>
    </citation>
    <scope>NUCLEOTIDE SEQUENCE [LARGE SCALE GENOMIC DNA]</scope>
    <source>
        <strain evidence="2">KCTC 52366</strain>
    </source>
</reference>
<dbReference type="Proteomes" id="UP001595632">
    <property type="component" value="Unassembled WGS sequence"/>
</dbReference>
<keyword evidence="2" id="KW-1185">Reference proteome</keyword>
<dbReference type="InterPro" id="IPR011008">
    <property type="entry name" value="Dimeric_a/b-barrel"/>
</dbReference>
<accession>A0ABV7GPC7</accession>